<proteinExistence type="predicted"/>
<accession>A0A844B4I9</accession>
<dbReference type="AlphaFoldDB" id="A0A844B4I9"/>
<protein>
    <submittedName>
        <fullName evidence="1">Uncharacterized protein</fullName>
    </submittedName>
</protein>
<dbReference type="Proteomes" id="UP000466730">
    <property type="component" value="Unassembled WGS sequence"/>
</dbReference>
<name>A0A844B4I9_9RHOB</name>
<evidence type="ECO:0000313" key="2">
    <source>
        <dbReference type="Proteomes" id="UP000466730"/>
    </source>
</evidence>
<comment type="caution">
    <text evidence="1">The sequence shown here is derived from an EMBL/GenBank/DDBJ whole genome shotgun (WGS) entry which is preliminary data.</text>
</comment>
<gene>
    <name evidence="1" type="ORF">GH815_08795</name>
</gene>
<evidence type="ECO:0000313" key="1">
    <source>
        <dbReference type="EMBL" id="MRH21091.1"/>
    </source>
</evidence>
<sequence length="337" mass="35675">MILEWGAVTQDERVCVATRGSEEDEEFGLHVGRRVDGRMRFAQRAEVDDLVALSASPPAWQGACDFVALSGEGEVTLVGAETRTEQIAGAGYTAPGAAGYGRMSSLVAREDHLFALGYGGQAYLKETAGGPWRFLSLDFPRAANDTTVFYSAMRTGSGGYLFGGEFAPRPVFSDALLAANAAGDATRVAELLIRGRRTGHGVLWALDGAVWRPLDLPTGEQVFFLDRLGERVLVVCVRAASLLDPAGEEIVAAPIEPDAPVKGLLRMRGGVQALTGGVLVPMDGTEPAPGWAEPLPAPDEVFCAAGSASAAYAFEDARILVNEGNGWQVVPYEFIEG</sequence>
<reference evidence="1 2" key="1">
    <citation type="submission" date="2019-11" db="EMBL/GenBank/DDBJ databases">
        <title>Draft Whole-Genome sequence of the marine photosynthetic bacterium Rhodovulum strictum DSM 11289.</title>
        <authorList>
            <person name="Kyndt J.A."/>
            <person name="Meyer T.E."/>
        </authorList>
    </citation>
    <scope>NUCLEOTIDE SEQUENCE [LARGE SCALE GENOMIC DNA]</scope>
    <source>
        <strain evidence="1 2">DSM 11289</strain>
    </source>
</reference>
<dbReference type="EMBL" id="WJPO01000011">
    <property type="protein sequence ID" value="MRH21091.1"/>
    <property type="molecule type" value="Genomic_DNA"/>
</dbReference>
<organism evidence="1 2">
    <name type="scientific">Rhodovulum strictum</name>
    <dbReference type="NCBI Taxonomy" id="58314"/>
    <lineage>
        <taxon>Bacteria</taxon>
        <taxon>Pseudomonadati</taxon>
        <taxon>Pseudomonadota</taxon>
        <taxon>Alphaproteobacteria</taxon>
        <taxon>Rhodobacterales</taxon>
        <taxon>Paracoccaceae</taxon>
        <taxon>Rhodovulum</taxon>
    </lineage>
</organism>
<keyword evidence="2" id="KW-1185">Reference proteome</keyword>
<dbReference type="RefSeq" id="WP_153748401.1">
    <property type="nucleotide sequence ID" value="NZ_BAAADI010000011.1"/>
</dbReference>